<dbReference type="Proteomes" id="UP000694391">
    <property type="component" value="Unplaced"/>
</dbReference>
<keyword evidence="4 9" id="KW-0862">Zinc</keyword>
<evidence type="ECO:0000256" key="8">
    <source>
        <dbReference type="ARBA" id="ARBA00050163"/>
    </source>
</evidence>
<dbReference type="GO" id="GO:0042803">
    <property type="term" value="F:protein homodimerization activity"/>
    <property type="evidence" value="ECO:0007669"/>
    <property type="project" value="Ensembl"/>
</dbReference>
<dbReference type="InterPro" id="IPR026590">
    <property type="entry name" value="Ssirtuin_cat_dom"/>
</dbReference>
<dbReference type="GO" id="GO:0008340">
    <property type="term" value="P:determination of adult lifespan"/>
    <property type="evidence" value="ECO:0007669"/>
    <property type="project" value="Ensembl"/>
</dbReference>
<dbReference type="GO" id="GO:0006096">
    <property type="term" value="P:glycolytic process"/>
    <property type="evidence" value="ECO:0007669"/>
    <property type="project" value="Ensembl"/>
</dbReference>
<dbReference type="GO" id="GO:0032206">
    <property type="term" value="P:positive regulation of telomere maintenance"/>
    <property type="evidence" value="ECO:0007669"/>
    <property type="project" value="Ensembl"/>
</dbReference>
<dbReference type="GO" id="GO:2000773">
    <property type="term" value="P:negative regulation of cellular senescence"/>
    <property type="evidence" value="ECO:0007669"/>
    <property type="project" value="Ensembl"/>
</dbReference>
<dbReference type="GO" id="GO:0007265">
    <property type="term" value="P:Ras protein signal transduction"/>
    <property type="evidence" value="ECO:0007669"/>
    <property type="project" value="Ensembl"/>
</dbReference>
<dbReference type="GO" id="GO:0031491">
    <property type="term" value="F:nucleosome binding"/>
    <property type="evidence" value="ECO:0007669"/>
    <property type="project" value="Ensembl"/>
</dbReference>
<name>A0A8C0KWX2_CANLU</name>
<feature type="binding site" evidence="9">
    <location>
        <position position="166"/>
    </location>
    <ligand>
        <name>Zn(2+)</name>
        <dbReference type="ChEBI" id="CHEBI:29105"/>
    </ligand>
</feature>
<dbReference type="GO" id="GO:0035033">
    <property type="term" value="F:histone deacetylase regulator activity"/>
    <property type="evidence" value="ECO:0007669"/>
    <property type="project" value="Ensembl"/>
</dbReference>
<organism evidence="12 13">
    <name type="scientific">Canis lupus dingo</name>
    <name type="common">dingo</name>
    <dbReference type="NCBI Taxonomy" id="286419"/>
    <lineage>
        <taxon>Eukaryota</taxon>
        <taxon>Metazoa</taxon>
        <taxon>Chordata</taxon>
        <taxon>Craniata</taxon>
        <taxon>Vertebrata</taxon>
        <taxon>Euteleostomi</taxon>
        <taxon>Mammalia</taxon>
        <taxon>Eutheria</taxon>
        <taxon>Laurasiatheria</taxon>
        <taxon>Carnivora</taxon>
        <taxon>Caniformia</taxon>
        <taxon>Canidae</taxon>
        <taxon>Canis</taxon>
    </lineage>
</organism>
<dbReference type="GO" id="GO:0032436">
    <property type="term" value="P:positive regulation of proteasomal ubiquitin-dependent protein catabolic process"/>
    <property type="evidence" value="ECO:0007669"/>
    <property type="project" value="Ensembl"/>
</dbReference>
<feature type="active site" description="Proton acceptor" evidence="9">
    <location>
        <position position="133"/>
    </location>
</feature>
<dbReference type="GO" id="GO:0005654">
    <property type="term" value="C:nucleoplasm"/>
    <property type="evidence" value="ECO:0007669"/>
    <property type="project" value="Ensembl"/>
</dbReference>
<evidence type="ECO:0000313" key="13">
    <source>
        <dbReference type="Proteomes" id="UP000694391"/>
    </source>
</evidence>
<proteinExistence type="inferred from homology"/>
<dbReference type="GO" id="GO:1905555">
    <property type="term" value="P:positive regulation of blood vessel branching"/>
    <property type="evidence" value="ECO:0007669"/>
    <property type="project" value="Ensembl"/>
</dbReference>
<gene>
    <name evidence="12" type="primary">SIRT6</name>
</gene>
<feature type="compositionally biased region" description="Pro residues" evidence="10">
    <location>
        <begin position="316"/>
        <end position="325"/>
    </location>
</feature>
<accession>A0A8C0KWX2</accession>
<dbReference type="FunFam" id="3.40.50.1220:FF:000038">
    <property type="entry name" value="NAD-dependent protein deacetylase sirtuin-6 isoform X2"/>
    <property type="match status" value="1"/>
</dbReference>
<dbReference type="GO" id="GO:0045721">
    <property type="term" value="P:negative regulation of gluconeogenesis"/>
    <property type="evidence" value="ECO:0007669"/>
    <property type="project" value="Ensembl"/>
</dbReference>
<comment type="similarity">
    <text evidence="7">Belongs to the sirtuin family. Class IV subfamily.</text>
</comment>
<dbReference type="GO" id="GO:0005783">
    <property type="term" value="C:endoplasmic reticulum"/>
    <property type="evidence" value="ECO:0007669"/>
    <property type="project" value="Ensembl"/>
</dbReference>
<dbReference type="GO" id="GO:0050708">
    <property type="term" value="P:regulation of protein secretion"/>
    <property type="evidence" value="ECO:0007669"/>
    <property type="project" value="Ensembl"/>
</dbReference>
<dbReference type="GO" id="GO:0005721">
    <property type="term" value="C:pericentric heterochromatin"/>
    <property type="evidence" value="ECO:0007669"/>
    <property type="project" value="Ensembl"/>
</dbReference>
<dbReference type="GO" id="GO:0031648">
    <property type="term" value="P:protein destabilization"/>
    <property type="evidence" value="ECO:0007669"/>
    <property type="project" value="Ensembl"/>
</dbReference>
<feature type="binding site" evidence="9">
    <location>
        <position position="144"/>
    </location>
    <ligand>
        <name>Zn(2+)</name>
        <dbReference type="ChEBI" id="CHEBI:29105"/>
    </ligand>
</feature>
<dbReference type="Gene3D" id="2.20.28.200">
    <property type="match status" value="1"/>
</dbReference>
<feature type="binding site" evidence="9">
    <location>
        <position position="177"/>
    </location>
    <ligand>
        <name>Zn(2+)</name>
        <dbReference type="ChEBI" id="CHEBI:29105"/>
    </ligand>
</feature>
<dbReference type="GO" id="GO:1902459">
    <property type="term" value="P:positive regulation of stem cell population maintenance"/>
    <property type="evidence" value="ECO:0007669"/>
    <property type="project" value="Ensembl"/>
</dbReference>
<reference evidence="12" key="1">
    <citation type="submission" date="2025-08" db="UniProtKB">
        <authorList>
            <consortium name="Ensembl"/>
        </authorList>
    </citation>
    <scope>IDENTIFICATION</scope>
</reference>
<comment type="catalytic activity">
    <reaction evidence="8">
        <text>N(6)-acetyl-L-lysyl-[protein] + NAD(+) + H2O = 2''-O-acetyl-ADP-D-ribose + nicotinamide + L-lysyl-[protein]</text>
        <dbReference type="Rhea" id="RHEA:43636"/>
        <dbReference type="Rhea" id="RHEA-COMP:9752"/>
        <dbReference type="Rhea" id="RHEA-COMP:10731"/>
        <dbReference type="ChEBI" id="CHEBI:15377"/>
        <dbReference type="ChEBI" id="CHEBI:17154"/>
        <dbReference type="ChEBI" id="CHEBI:29969"/>
        <dbReference type="ChEBI" id="CHEBI:57540"/>
        <dbReference type="ChEBI" id="CHEBI:61930"/>
        <dbReference type="ChEBI" id="CHEBI:83767"/>
        <dbReference type="EC" id="2.3.1.286"/>
    </reaction>
    <physiologicalReaction direction="left-to-right" evidence="8">
        <dbReference type="Rhea" id="RHEA:43637"/>
    </physiologicalReaction>
</comment>
<dbReference type="GO" id="GO:0046872">
    <property type="term" value="F:metal ion binding"/>
    <property type="evidence" value="ECO:0007669"/>
    <property type="project" value="UniProtKB-KW"/>
</dbReference>
<dbReference type="GO" id="GO:0031490">
    <property type="term" value="F:chromatin DNA binding"/>
    <property type="evidence" value="ECO:0007669"/>
    <property type="project" value="Ensembl"/>
</dbReference>
<dbReference type="GO" id="GO:0045944">
    <property type="term" value="P:positive regulation of transcription by RNA polymerase II"/>
    <property type="evidence" value="ECO:0007669"/>
    <property type="project" value="Ensembl"/>
</dbReference>
<keyword evidence="6" id="KW-0227">DNA damage</keyword>
<protein>
    <recommendedName>
        <fullName evidence="1">protein acetyllysine N-acetyltransferase</fullName>
        <ecNumber evidence="1">2.3.1.286</ecNumber>
    </recommendedName>
</protein>
<dbReference type="GO" id="GO:0000122">
    <property type="term" value="P:negative regulation of transcription by RNA polymerase II"/>
    <property type="evidence" value="ECO:0007669"/>
    <property type="project" value="Ensembl"/>
</dbReference>
<dbReference type="InterPro" id="IPR003000">
    <property type="entry name" value="Sirtuin"/>
</dbReference>
<dbReference type="GO" id="GO:0031509">
    <property type="term" value="P:subtelomeric heterochromatin formation"/>
    <property type="evidence" value="ECO:0007669"/>
    <property type="project" value="Ensembl"/>
</dbReference>
<dbReference type="AlphaFoldDB" id="A0A8C0KWX2"/>
<dbReference type="GO" id="GO:0006954">
    <property type="term" value="P:inflammatory response"/>
    <property type="evidence" value="ECO:0007669"/>
    <property type="project" value="Ensembl"/>
</dbReference>
<dbReference type="GO" id="GO:1990404">
    <property type="term" value="F:NAD+-protein mono-ADP-ribosyltransferase activity"/>
    <property type="evidence" value="ECO:0007669"/>
    <property type="project" value="Ensembl"/>
</dbReference>
<dbReference type="Gene3D" id="3.30.1600.10">
    <property type="entry name" value="SIR2/SIRT2 'Small Domain"/>
    <property type="match status" value="1"/>
</dbReference>
<dbReference type="GO" id="GO:1905564">
    <property type="term" value="P:positive regulation of vascular endothelial cell proliferation"/>
    <property type="evidence" value="ECO:0007669"/>
    <property type="project" value="Ensembl"/>
</dbReference>
<dbReference type="GO" id="GO:0003684">
    <property type="term" value="F:damaged DNA binding"/>
    <property type="evidence" value="ECO:0007669"/>
    <property type="project" value="Ensembl"/>
</dbReference>
<dbReference type="CDD" id="cd01410">
    <property type="entry name" value="SIRT7"/>
    <property type="match status" value="1"/>
</dbReference>
<feature type="domain" description="Deacetylase sirtuin-type" evidence="11">
    <location>
        <begin position="27"/>
        <end position="301"/>
    </location>
</feature>
<dbReference type="GO" id="GO:0099115">
    <property type="term" value="C:chromosome, subtelomeric region"/>
    <property type="evidence" value="ECO:0007669"/>
    <property type="project" value="Ensembl"/>
</dbReference>
<dbReference type="PANTHER" id="PTHR11085">
    <property type="entry name" value="NAD-DEPENDENT PROTEIN DEACYLASE SIRTUIN-5, MITOCHONDRIAL-RELATED"/>
    <property type="match status" value="1"/>
</dbReference>
<dbReference type="GO" id="GO:0160239">
    <property type="term" value="P:transcription pausing by RNA polymerase II"/>
    <property type="evidence" value="ECO:0007669"/>
    <property type="project" value="Ensembl"/>
</dbReference>
<dbReference type="InterPro" id="IPR026591">
    <property type="entry name" value="Sirtuin_cat_small_dom_sf"/>
</dbReference>
<evidence type="ECO:0000256" key="6">
    <source>
        <dbReference type="ARBA" id="ARBA00023204"/>
    </source>
</evidence>
<dbReference type="Pfam" id="PF02146">
    <property type="entry name" value="SIR2"/>
    <property type="match status" value="1"/>
</dbReference>
<dbReference type="GO" id="GO:0070403">
    <property type="term" value="F:NAD+ binding"/>
    <property type="evidence" value="ECO:0007669"/>
    <property type="project" value="InterPro"/>
</dbReference>
<keyword evidence="3 9" id="KW-0479">Metal-binding</keyword>
<dbReference type="GO" id="GO:0010569">
    <property type="term" value="P:regulation of double-strand break repair via homologous recombination"/>
    <property type="evidence" value="ECO:0007669"/>
    <property type="project" value="Ensembl"/>
</dbReference>
<feature type="binding site" evidence="9">
    <location>
        <position position="141"/>
    </location>
    <ligand>
        <name>Zn(2+)</name>
        <dbReference type="ChEBI" id="CHEBI:29105"/>
    </ligand>
</feature>
<dbReference type="EC" id="2.3.1.286" evidence="1"/>
<dbReference type="GO" id="GO:0097372">
    <property type="term" value="F:histone H3K18 deacetylase activity, NAD-dependent"/>
    <property type="evidence" value="ECO:0007669"/>
    <property type="project" value="Ensembl"/>
</dbReference>
<dbReference type="GO" id="GO:2000774">
    <property type="term" value="P:positive regulation of cellular senescence"/>
    <property type="evidence" value="ECO:0007669"/>
    <property type="project" value="Ensembl"/>
</dbReference>
<dbReference type="SUPFAM" id="SSF52467">
    <property type="entry name" value="DHS-like NAD/FAD-binding domain"/>
    <property type="match status" value="1"/>
</dbReference>
<sequence length="388" mass="42690">MSVNYAAGLSPYADKGKCGLPEIFDPPEELERKVWELAQLVWQSSNVVFHTGAGISTASGIPDFRGPHGVWTMEERGLAPKFDTTFESARPTQTHMALVQLERVGLLRFLVSQNVDGLHVRSGFPRDKLAELHGNMFVEECVKCKTQYVRDTVVGSMGLRATGRLCTVAKARGLRACRGELRDTILDWEDALPDRDLTLADEASRVGRWLRQKGSGRSRTQGSLKAVGGPWEQRNADLSITLGTSLQIRPSGNLPLATKRRGGRLVIVNLQPTKHDRHADLRIHGYVDEVMTRLMKHLGLEIPAWDGPRVLERALPPLPRPPAPKPEPKEEAPAQLNGPAPASPKQEPSTEPCTQHNGSGPGSPKRERLDSPVPHRPPKRVKAEVAPS</sequence>
<evidence type="ECO:0000256" key="9">
    <source>
        <dbReference type="PROSITE-ProRule" id="PRU00236"/>
    </source>
</evidence>
<dbReference type="GO" id="GO:0031508">
    <property type="term" value="P:pericentric heterochromatin formation"/>
    <property type="evidence" value="ECO:0007669"/>
    <property type="project" value="Ensembl"/>
</dbReference>
<dbReference type="InterPro" id="IPR050134">
    <property type="entry name" value="NAD-dep_sirtuin_deacylases"/>
</dbReference>
<dbReference type="InterPro" id="IPR029035">
    <property type="entry name" value="DHS-like_NAD/FAD-binding_dom"/>
</dbReference>
<dbReference type="Gene3D" id="3.40.50.1220">
    <property type="entry name" value="TPP-binding domain"/>
    <property type="match status" value="2"/>
</dbReference>
<dbReference type="GO" id="GO:0006302">
    <property type="term" value="P:double-strand break repair"/>
    <property type="evidence" value="ECO:0007669"/>
    <property type="project" value="Ensembl"/>
</dbReference>
<dbReference type="PROSITE" id="PS50305">
    <property type="entry name" value="SIRTUIN"/>
    <property type="match status" value="1"/>
</dbReference>
<evidence type="ECO:0000256" key="3">
    <source>
        <dbReference type="ARBA" id="ARBA00022723"/>
    </source>
</evidence>
<dbReference type="GO" id="GO:0045722">
    <property type="term" value="P:positive regulation of gluconeogenesis"/>
    <property type="evidence" value="ECO:0007669"/>
    <property type="project" value="Ensembl"/>
</dbReference>
<dbReference type="PANTHER" id="PTHR11085:SF12">
    <property type="entry name" value="NAD-DEPENDENT PROTEIN DEACYLASE SIRTUIN-6"/>
    <property type="match status" value="1"/>
</dbReference>
<dbReference type="GO" id="GO:0035861">
    <property type="term" value="C:site of double-strand break"/>
    <property type="evidence" value="ECO:0007669"/>
    <property type="project" value="Ensembl"/>
</dbReference>
<feature type="region of interest" description="Disordered" evidence="10">
    <location>
        <begin position="313"/>
        <end position="388"/>
    </location>
</feature>
<dbReference type="GO" id="GO:0046827">
    <property type="term" value="P:positive regulation of protein export from nucleus"/>
    <property type="evidence" value="ECO:0007669"/>
    <property type="project" value="Ensembl"/>
</dbReference>
<dbReference type="GO" id="GO:0106222">
    <property type="term" value="F:lncRNA binding"/>
    <property type="evidence" value="ECO:0007669"/>
    <property type="project" value="Ensembl"/>
</dbReference>
<dbReference type="GO" id="GO:0009411">
    <property type="term" value="P:response to UV"/>
    <property type="evidence" value="ECO:0007669"/>
    <property type="project" value="Ensembl"/>
</dbReference>
<evidence type="ECO:0000256" key="1">
    <source>
        <dbReference type="ARBA" id="ARBA00012928"/>
    </source>
</evidence>
<dbReference type="GO" id="GO:0140612">
    <property type="term" value="F:DNA damage sensor activity"/>
    <property type="evidence" value="ECO:0007669"/>
    <property type="project" value="Ensembl"/>
</dbReference>
<keyword evidence="6" id="KW-0234">DNA repair</keyword>
<dbReference type="GO" id="GO:0140773">
    <property type="term" value="F:NAD-dependent protein demyristoylase activity"/>
    <property type="evidence" value="ECO:0007669"/>
    <property type="project" value="Ensembl"/>
</dbReference>
<dbReference type="GeneTree" id="ENSGT00940000160088"/>
<evidence type="ECO:0000256" key="2">
    <source>
        <dbReference type="ARBA" id="ARBA00022679"/>
    </source>
</evidence>
<dbReference type="GO" id="GO:0006094">
    <property type="term" value="P:gluconeogenesis"/>
    <property type="evidence" value="ECO:0007669"/>
    <property type="project" value="Ensembl"/>
</dbReference>
<dbReference type="GO" id="GO:0003714">
    <property type="term" value="F:transcription corepressor activity"/>
    <property type="evidence" value="ECO:0007669"/>
    <property type="project" value="TreeGrafter"/>
</dbReference>
<dbReference type="FunFam" id="3.40.50.1220:FF:000029">
    <property type="entry name" value="NAD-dependent protein deacetylase sirtuin-6 isoform X2"/>
    <property type="match status" value="1"/>
</dbReference>
<feature type="compositionally biased region" description="Polar residues" evidence="10">
    <location>
        <begin position="346"/>
        <end position="358"/>
    </location>
</feature>
<dbReference type="GO" id="GO:1990166">
    <property type="term" value="P:protein localization to site of double-strand break"/>
    <property type="evidence" value="ECO:0007669"/>
    <property type="project" value="Ensembl"/>
</dbReference>
<dbReference type="GO" id="GO:1902732">
    <property type="term" value="P:positive regulation of chondrocyte proliferation"/>
    <property type="evidence" value="ECO:0007669"/>
    <property type="project" value="Ensembl"/>
</dbReference>
<evidence type="ECO:0000256" key="10">
    <source>
        <dbReference type="SAM" id="MobiDB-lite"/>
    </source>
</evidence>
<dbReference type="Ensembl" id="ENSCAFT00020027101.1">
    <property type="protein sequence ID" value="ENSCAFP00020023445.1"/>
    <property type="gene ID" value="ENSCAFG00020018493.1"/>
</dbReference>
<keyword evidence="2" id="KW-0808">Transferase</keyword>
<dbReference type="GO" id="GO:0046969">
    <property type="term" value="F:histone H3K9 deacetylase activity, NAD-dependent"/>
    <property type="evidence" value="ECO:0007669"/>
    <property type="project" value="Ensembl"/>
</dbReference>
<keyword evidence="13" id="KW-1185">Reference proteome</keyword>
<dbReference type="GO" id="GO:0045820">
    <property type="term" value="P:negative regulation of glycolytic process"/>
    <property type="evidence" value="ECO:0007669"/>
    <property type="project" value="Ensembl"/>
</dbReference>
<evidence type="ECO:0000256" key="4">
    <source>
        <dbReference type="ARBA" id="ARBA00022833"/>
    </source>
</evidence>
<reference evidence="12" key="2">
    <citation type="submission" date="2025-09" db="UniProtKB">
        <authorList>
            <consortium name="Ensembl"/>
        </authorList>
    </citation>
    <scope>IDENTIFICATION</scope>
</reference>
<dbReference type="GO" id="GO:0120186">
    <property type="term" value="P:negative regulation of protein localization to chromatin"/>
    <property type="evidence" value="ECO:0007669"/>
    <property type="project" value="Ensembl"/>
</dbReference>
<dbReference type="GO" id="GO:0070212">
    <property type="term" value="P:protein poly-ADP-ribosylation"/>
    <property type="evidence" value="ECO:0007669"/>
    <property type="project" value="Ensembl"/>
</dbReference>
<evidence type="ECO:0000259" key="11">
    <source>
        <dbReference type="PROSITE" id="PS50305"/>
    </source>
</evidence>
<dbReference type="GO" id="GO:0140765">
    <property type="term" value="F:histone H3K56 deacetylase activity, NAD-dependent"/>
    <property type="evidence" value="ECO:0007669"/>
    <property type="project" value="Ensembl"/>
</dbReference>
<dbReference type="GO" id="GO:2000781">
    <property type="term" value="P:positive regulation of double-strand break repair"/>
    <property type="evidence" value="ECO:0007669"/>
    <property type="project" value="Ensembl"/>
</dbReference>
<evidence type="ECO:0000256" key="7">
    <source>
        <dbReference type="ARBA" id="ARBA00038170"/>
    </source>
</evidence>
<dbReference type="GO" id="GO:0006606">
    <property type="term" value="P:protein import into nucleus"/>
    <property type="evidence" value="ECO:0007669"/>
    <property type="project" value="Ensembl"/>
</dbReference>
<evidence type="ECO:0000313" key="12">
    <source>
        <dbReference type="Ensembl" id="ENSCAFP00020023445.1"/>
    </source>
</evidence>
<evidence type="ECO:0000256" key="5">
    <source>
        <dbReference type="ARBA" id="ARBA00023027"/>
    </source>
</evidence>
<keyword evidence="5" id="KW-0520">NAD</keyword>
<dbReference type="GO" id="GO:1903076">
    <property type="term" value="P:regulation of protein localization to plasma membrane"/>
    <property type="evidence" value="ECO:0007669"/>
    <property type="project" value="Ensembl"/>
</dbReference>
<dbReference type="GO" id="GO:0140774">
    <property type="term" value="F:NAD-dependent protein depalmitoylase activity"/>
    <property type="evidence" value="ECO:0007669"/>
    <property type="project" value="Ensembl"/>
</dbReference>
<dbReference type="GO" id="GO:2000738">
    <property type="term" value="P:positive regulation of stem cell differentiation"/>
    <property type="evidence" value="ECO:0007669"/>
    <property type="project" value="Ensembl"/>
</dbReference>